<dbReference type="GO" id="GO:0005634">
    <property type="term" value="C:nucleus"/>
    <property type="evidence" value="ECO:0007669"/>
    <property type="project" value="UniProtKB-SubCell"/>
</dbReference>
<evidence type="ECO:0000256" key="3">
    <source>
        <dbReference type="SAM" id="MobiDB-lite"/>
    </source>
</evidence>
<evidence type="ECO:0000313" key="4">
    <source>
        <dbReference type="EMBL" id="KFW84500.1"/>
    </source>
</evidence>
<name>A0A093QDI9_9PASS</name>
<proteinExistence type="predicted"/>
<dbReference type="PANTHER" id="PTHR46765">
    <property type="entry name" value="P-LOOP CONTAINING NUCLEOSIDE TRIPHOSPHATE HYDROLASES SUPERFAMILY PROTEIN"/>
    <property type="match status" value="1"/>
</dbReference>
<feature type="non-terminal residue" evidence="4">
    <location>
        <position position="156"/>
    </location>
</feature>
<dbReference type="PANTHER" id="PTHR46765:SF1">
    <property type="entry name" value="P-LOOP CONTAINING NUCLEOSIDE TRIPHOSPHATE HYDROLASES SUPERFAMILY PROTEIN"/>
    <property type="match status" value="1"/>
</dbReference>
<dbReference type="OrthoDB" id="2195431at2759"/>
<accession>A0A093QDI9</accession>
<keyword evidence="5" id="KW-1185">Reference proteome</keyword>
<dbReference type="AlphaFoldDB" id="A0A093QDI9"/>
<feature type="region of interest" description="Disordered" evidence="3">
    <location>
        <begin position="99"/>
        <end position="124"/>
    </location>
</feature>
<dbReference type="Proteomes" id="UP000053258">
    <property type="component" value="Unassembled WGS sequence"/>
</dbReference>
<feature type="non-terminal residue" evidence="4">
    <location>
        <position position="1"/>
    </location>
</feature>
<sequence>NVEDVCRFPELPARRQLSYQAKQLIAREIELEKMRRTEAVLQARNPVGRGDLWGVAGLNGLSEERGDTRLSGTPNHRQRLEHIVQRAVVEDKPEVDFFGRPLQRKQAAPAPAPQASKEESLEKQMGKAVGKSDVWFRFNEGVSNAVRRNIYIRDLL</sequence>
<evidence type="ECO:0000256" key="1">
    <source>
        <dbReference type="ARBA" id="ARBA00004123"/>
    </source>
</evidence>
<feature type="compositionally biased region" description="Low complexity" evidence="3">
    <location>
        <begin position="106"/>
        <end position="115"/>
    </location>
</feature>
<reference evidence="4 5" key="1">
    <citation type="submission" date="2014-06" db="EMBL/GenBank/DDBJ databases">
        <title>Genome evolution of avian class.</title>
        <authorList>
            <person name="Zhang G."/>
            <person name="Li C."/>
        </authorList>
    </citation>
    <scope>NUCLEOTIDE SEQUENCE [LARGE SCALE GENOMIC DNA]</scope>
    <source>
        <strain evidence="4">BGI_N305</strain>
    </source>
</reference>
<keyword evidence="2" id="KW-0539">Nucleus</keyword>
<evidence type="ECO:0000256" key="2">
    <source>
        <dbReference type="ARBA" id="ARBA00023242"/>
    </source>
</evidence>
<gene>
    <name evidence="4" type="ORF">N305_14919</name>
</gene>
<evidence type="ECO:0000313" key="5">
    <source>
        <dbReference type="Proteomes" id="UP000053258"/>
    </source>
</evidence>
<protein>
    <submittedName>
        <fullName evidence="4">Chromosome transmission fidelity protein 18</fullName>
    </submittedName>
</protein>
<comment type="subcellular location">
    <subcellularLocation>
        <location evidence="1">Nucleus</location>
    </subcellularLocation>
</comment>
<dbReference type="InterPro" id="IPR053016">
    <property type="entry name" value="CTF18-RFC_complex"/>
</dbReference>
<organism evidence="4 5">
    <name type="scientific">Manacus vitellinus</name>
    <name type="common">golden-collared manakin</name>
    <dbReference type="NCBI Taxonomy" id="328815"/>
    <lineage>
        <taxon>Eukaryota</taxon>
        <taxon>Metazoa</taxon>
        <taxon>Chordata</taxon>
        <taxon>Craniata</taxon>
        <taxon>Vertebrata</taxon>
        <taxon>Euteleostomi</taxon>
        <taxon>Archelosauria</taxon>
        <taxon>Archosauria</taxon>
        <taxon>Dinosauria</taxon>
        <taxon>Saurischia</taxon>
        <taxon>Theropoda</taxon>
        <taxon>Coelurosauria</taxon>
        <taxon>Aves</taxon>
        <taxon>Neognathae</taxon>
        <taxon>Neoaves</taxon>
        <taxon>Telluraves</taxon>
        <taxon>Australaves</taxon>
        <taxon>Passeriformes</taxon>
        <taxon>Pipridae</taxon>
        <taxon>Manacus</taxon>
    </lineage>
</organism>
<dbReference type="EMBL" id="KL672051">
    <property type="protein sequence ID" value="KFW84500.1"/>
    <property type="molecule type" value="Genomic_DNA"/>
</dbReference>